<evidence type="ECO:0000313" key="2">
    <source>
        <dbReference type="EMBL" id="MDD1782755.1"/>
    </source>
</evidence>
<reference evidence="2" key="1">
    <citation type="submission" date="2021-12" db="EMBL/GenBank/DDBJ databases">
        <title>Enterovibrio ZSDZ35 sp. nov. and Enterovibrio ZSDZ42 sp. nov., isolated from coastal seawater in Qingdao.</title>
        <authorList>
            <person name="Zhang P."/>
        </authorList>
    </citation>
    <scope>NUCLEOTIDE SEQUENCE</scope>
    <source>
        <strain evidence="2">ZSDZ35</strain>
    </source>
</reference>
<organism evidence="2 3">
    <name type="scientific">Enterovibrio qingdaonensis</name>
    <dbReference type="NCBI Taxonomy" id="2899818"/>
    <lineage>
        <taxon>Bacteria</taxon>
        <taxon>Pseudomonadati</taxon>
        <taxon>Pseudomonadota</taxon>
        <taxon>Gammaproteobacteria</taxon>
        <taxon>Vibrionales</taxon>
        <taxon>Vibrionaceae</taxon>
        <taxon>Enterovibrio</taxon>
    </lineage>
</organism>
<evidence type="ECO:0000259" key="1">
    <source>
        <dbReference type="PROSITE" id="PS51833"/>
    </source>
</evidence>
<comment type="caution">
    <text evidence="2">The sequence shown here is derived from an EMBL/GenBank/DDBJ whole genome shotgun (WGS) entry which is preliminary data.</text>
</comment>
<feature type="domain" description="HDOD" evidence="1">
    <location>
        <begin position="40"/>
        <end position="240"/>
    </location>
</feature>
<dbReference type="PANTHER" id="PTHR33525">
    <property type="match status" value="1"/>
</dbReference>
<dbReference type="InterPro" id="IPR013976">
    <property type="entry name" value="HDOD"/>
</dbReference>
<keyword evidence="3" id="KW-1185">Reference proteome</keyword>
<dbReference type="Gene3D" id="1.10.3210.10">
    <property type="entry name" value="Hypothetical protein af1432"/>
    <property type="match status" value="1"/>
</dbReference>
<dbReference type="Pfam" id="PF08668">
    <property type="entry name" value="HDOD"/>
    <property type="match status" value="1"/>
</dbReference>
<dbReference type="SUPFAM" id="SSF109604">
    <property type="entry name" value="HD-domain/PDEase-like"/>
    <property type="match status" value="1"/>
</dbReference>
<proteinExistence type="predicted"/>
<dbReference type="InterPro" id="IPR052340">
    <property type="entry name" value="RNase_Y/CdgJ"/>
</dbReference>
<dbReference type="PROSITE" id="PS51833">
    <property type="entry name" value="HDOD"/>
    <property type="match status" value="1"/>
</dbReference>
<gene>
    <name evidence="2" type="ORF">LRP49_16400</name>
</gene>
<accession>A0ABT5QP41</accession>
<evidence type="ECO:0000313" key="3">
    <source>
        <dbReference type="Proteomes" id="UP001149821"/>
    </source>
</evidence>
<dbReference type="EMBL" id="JAJUBB010000012">
    <property type="protein sequence ID" value="MDD1782755.1"/>
    <property type="molecule type" value="Genomic_DNA"/>
</dbReference>
<dbReference type="Proteomes" id="UP001149821">
    <property type="component" value="Unassembled WGS sequence"/>
</dbReference>
<dbReference type="PANTHER" id="PTHR33525:SF3">
    <property type="entry name" value="RIBONUCLEASE Y"/>
    <property type="match status" value="1"/>
</dbReference>
<sequence length="307" mass="34854">MMDHLSLFWVSPDRNKYLKAIETDFFERIYRAVKKGTLALPPIPDVVVKLQRVCNDPHTTIRDVSGVLLDDATLTAAVIRSANSAVFSPRTNRKCLDINMAVSRLGIKRVLGISTAHAIQMLKNESSFDVDCNAILKKSAISSREFASTMALLCQKVRSYDESHHWLEVEKALLIGLLADIGIYSAVKAYQQYTNEGNYLDFDIASHVFFSLSKETSRFILESWGFDEDFEEVSINKRVRSSEEEVTYLDIARMANHLLMFRANDEEIDEHEVEITLAGAEALYELSNLNESDFRHQLNDIINNCGF</sequence>
<protein>
    <submittedName>
        <fullName evidence="2">HDOD domain-containing protein</fullName>
    </submittedName>
</protein>
<name>A0ABT5QP41_9GAMM</name>